<name>T1F3V0_HELRO</name>
<accession>T1F3V0</accession>
<feature type="transmembrane region" description="Helical" evidence="1">
    <location>
        <begin position="159"/>
        <end position="179"/>
    </location>
</feature>
<dbReference type="CTD" id="20203499"/>
<dbReference type="InParanoid" id="T1F3V0"/>
<evidence type="ECO:0008006" key="5">
    <source>
        <dbReference type="Google" id="ProtNLM"/>
    </source>
</evidence>
<reference evidence="4" key="1">
    <citation type="submission" date="2012-12" db="EMBL/GenBank/DDBJ databases">
        <authorList>
            <person name="Hellsten U."/>
            <person name="Grimwood J."/>
            <person name="Chapman J.A."/>
            <person name="Shapiro H."/>
            <person name="Aerts A."/>
            <person name="Otillar R.P."/>
            <person name="Terry A.Y."/>
            <person name="Boore J.L."/>
            <person name="Simakov O."/>
            <person name="Marletaz F."/>
            <person name="Cho S.-J."/>
            <person name="Edsinger-Gonzales E."/>
            <person name="Havlak P."/>
            <person name="Kuo D.-H."/>
            <person name="Larsson T."/>
            <person name="Lv J."/>
            <person name="Arendt D."/>
            <person name="Savage R."/>
            <person name="Osoegawa K."/>
            <person name="de Jong P."/>
            <person name="Lindberg D.R."/>
            <person name="Seaver E.C."/>
            <person name="Weisblat D.A."/>
            <person name="Putnam N.H."/>
            <person name="Grigoriev I.V."/>
            <person name="Rokhsar D.S."/>
        </authorList>
    </citation>
    <scope>NUCLEOTIDE SEQUENCE</scope>
</reference>
<dbReference type="EnsemblMetazoa" id="HelroT171146">
    <property type="protein sequence ID" value="HelroP171146"/>
    <property type="gene ID" value="HelroG171146"/>
</dbReference>
<evidence type="ECO:0000256" key="1">
    <source>
        <dbReference type="SAM" id="Phobius"/>
    </source>
</evidence>
<dbReference type="EMBL" id="KB096325">
    <property type="protein sequence ID" value="ESO05508.1"/>
    <property type="molecule type" value="Genomic_DNA"/>
</dbReference>
<evidence type="ECO:0000313" key="4">
    <source>
        <dbReference type="Proteomes" id="UP000015101"/>
    </source>
</evidence>
<dbReference type="KEGG" id="hro:HELRODRAFT_171146"/>
<keyword evidence="1" id="KW-0812">Transmembrane</keyword>
<sequence>MLIFEDGQNTAQEKLCRASRKYVIYTSATSSVVVYVKQQPQQPQQKQQQQQQQVDYFNPTAEIAKLKRKLIGHDSDMSPIVLLQYQAIGCPTLAPPPGATVTYTNENTASIKCNKTEETWSLSCERNVWSGDIANCTDVPEFSDPMGRDANPFVSSFTYFPYSLATAVTIGVLLGIVVGSVPLGLAYAFLKRLQIILLFIEKLIFKMKKN</sequence>
<organism evidence="3 4">
    <name type="scientific">Helobdella robusta</name>
    <name type="common">Californian leech</name>
    <dbReference type="NCBI Taxonomy" id="6412"/>
    <lineage>
        <taxon>Eukaryota</taxon>
        <taxon>Metazoa</taxon>
        <taxon>Spiralia</taxon>
        <taxon>Lophotrochozoa</taxon>
        <taxon>Annelida</taxon>
        <taxon>Clitellata</taxon>
        <taxon>Hirudinea</taxon>
        <taxon>Rhynchobdellida</taxon>
        <taxon>Glossiphoniidae</taxon>
        <taxon>Helobdella</taxon>
    </lineage>
</organism>
<gene>
    <name evidence="3" type="primary">20203499</name>
    <name evidence="2" type="ORF">HELRODRAFT_171146</name>
</gene>
<dbReference type="GeneID" id="20203499"/>
<reference evidence="3" key="3">
    <citation type="submission" date="2015-06" db="UniProtKB">
        <authorList>
            <consortium name="EnsemblMetazoa"/>
        </authorList>
    </citation>
    <scope>IDENTIFICATION</scope>
</reference>
<dbReference type="HOGENOM" id="CLU_1311326_0_0_1"/>
<keyword evidence="4" id="KW-1185">Reference proteome</keyword>
<dbReference type="AlphaFoldDB" id="T1F3V0"/>
<protein>
    <recommendedName>
        <fullName evidence="5">Sushi domain-containing protein</fullName>
    </recommendedName>
</protein>
<evidence type="ECO:0000313" key="2">
    <source>
        <dbReference type="EMBL" id="ESO05508.1"/>
    </source>
</evidence>
<proteinExistence type="predicted"/>
<keyword evidence="1" id="KW-1133">Transmembrane helix</keyword>
<evidence type="ECO:0000313" key="3">
    <source>
        <dbReference type="EnsemblMetazoa" id="HelroP171146"/>
    </source>
</evidence>
<keyword evidence="1" id="KW-0472">Membrane</keyword>
<dbReference type="EMBL" id="AMQM01003802">
    <property type="status" value="NOT_ANNOTATED_CDS"/>
    <property type="molecule type" value="Genomic_DNA"/>
</dbReference>
<dbReference type="RefSeq" id="XP_009016141.1">
    <property type="nucleotide sequence ID" value="XM_009017893.1"/>
</dbReference>
<dbReference type="Proteomes" id="UP000015101">
    <property type="component" value="Unassembled WGS sequence"/>
</dbReference>
<reference evidence="2 4" key="2">
    <citation type="journal article" date="2013" name="Nature">
        <title>Insights into bilaterian evolution from three spiralian genomes.</title>
        <authorList>
            <person name="Simakov O."/>
            <person name="Marletaz F."/>
            <person name="Cho S.J."/>
            <person name="Edsinger-Gonzales E."/>
            <person name="Havlak P."/>
            <person name="Hellsten U."/>
            <person name="Kuo D.H."/>
            <person name="Larsson T."/>
            <person name="Lv J."/>
            <person name="Arendt D."/>
            <person name="Savage R."/>
            <person name="Osoegawa K."/>
            <person name="de Jong P."/>
            <person name="Grimwood J."/>
            <person name="Chapman J.A."/>
            <person name="Shapiro H."/>
            <person name="Aerts A."/>
            <person name="Otillar R.P."/>
            <person name="Terry A.Y."/>
            <person name="Boore J.L."/>
            <person name="Grigoriev I.V."/>
            <person name="Lindberg D.R."/>
            <person name="Seaver E.C."/>
            <person name="Weisblat D.A."/>
            <person name="Putnam N.H."/>
            <person name="Rokhsar D.S."/>
        </authorList>
    </citation>
    <scope>NUCLEOTIDE SEQUENCE</scope>
</reference>